<dbReference type="SUPFAM" id="SSF52833">
    <property type="entry name" value="Thioredoxin-like"/>
    <property type="match status" value="1"/>
</dbReference>
<dbReference type="Proteomes" id="UP000778262">
    <property type="component" value="Unassembled WGS sequence"/>
</dbReference>
<evidence type="ECO:0000256" key="3">
    <source>
        <dbReference type="ARBA" id="ARBA00023002"/>
    </source>
</evidence>
<dbReference type="Pfam" id="PF18312">
    <property type="entry name" value="ScsC_N"/>
    <property type="match status" value="1"/>
</dbReference>
<evidence type="ECO:0000256" key="6">
    <source>
        <dbReference type="SAM" id="SignalP"/>
    </source>
</evidence>
<keyword evidence="5" id="KW-0676">Redox-active center</keyword>
<sequence length="261" mass="28224">MTHTILAAAGAAFLLFAGSVAAAQAPVFTPEQEARIGQIAADYMLNHPEILVQVSQKLQAQQQERQQKMYALSVMGNQEALLRDSDTPAYGPENAKVAVIEFFDYQCIWCSKLAPEIEKAMKANPDVRFVFKEWPIFAGKWAESEQAAQRGLAVWKAKGEQAYMTYHNSIYHTGHAEGELTTVDIDTAAKAAGFMENSIPDNSAVLTRNDALAQQLGLTGTPGLIIMPVTGAKPANITVLSGGTTAAQIQLAIKKAEQTSR</sequence>
<proteinExistence type="inferred from homology"/>
<reference evidence="8" key="1">
    <citation type="submission" date="2018-11" db="EMBL/GenBank/DDBJ databases">
        <title>Genomics analysis of Putative Virulence Factors on Adhesion and Cytotoxicity for Cronobacter spp.</title>
        <authorList>
            <person name="Cui J."/>
        </authorList>
    </citation>
    <scope>NUCLEOTIDE SEQUENCE</scope>
    <source>
        <strain evidence="8">SD69</strain>
    </source>
</reference>
<name>A0A9Q4TB30_9ENTR</name>
<dbReference type="RefSeq" id="WP_054622681.1">
    <property type="nucleotide sequence ID" value="NZ_NRNP01000014.1"/>
</dbReference>
<dbReference type="PROSITE" id="PS51352">
    <property type="entry name" value="THIOREDOXIN_2"/>
    <property type="match status" value="1"/>
</dbReference>
<evidence type="ECO:0000256" key="4">
    <source>
        <dbReference type="ARBA" id="ARBA00023157"/>
    </source>
</evidence>
<comment type="caution">
    <text evidence="8">The sequence shown here is derived from an EMBL/GenBank/DDBJ whole genome shotgun (WGS) entry which is preliminary data.</text>
</comment>
<evidence type="ECO:0000313" key="8">
    <source>
        <dbReference type="EMBL" id="NCH89947.1"/>
    </source>
</evidence>
<evidence type="ECO:0000259" key="7">
    <source>
        <dbReference type="PROSITE" id="PS51352"/>
    </source>
</evidence>
<dbReference type="InterPro" id="IPR013766">
    <property type="entry name" value="Thioredoxin_domain"/>
</dbReference>
<dbReference type="InterPro" id="IPR012336">
    <property type="entry name" value="Thioredoxin-like_fold"/>
</dbReference>
<dbReference type="EMBL" id="RPBY01000013">
    <property type="protein sequence ID" value="NCH89947.1"/>
    <property type="molecule type" value="Genomic_DNA"/>
</dbReference>
<keyword evidence="3" id="KW-0560">Oxidoreductase</keyword>
<feature type="domain" description="Thioredoxin" evidence="7">
    <location>
        <begin position="19"/>
        <end position="258"/>
    </location>
</feature>
<protein>
    <submittedName>
        <fullName evidence="8">DsbA family protein</fullName>
    </submittedName>
</protein>
<dbReference type="PANTHER" id="PTHR13887">
    <property type="entry name" value="GLUTATHIONE S-TRANSFERASE KAPPA"/>
    <property type="match status" value="1"/>
</dbReference>
<keyword evidence="4" id="KW-1015">Disulfide bond</keyword>
<evidence type="ECO:0000256" key="5">
    <source>
        <dbReference type="ARBA" id="ARBA00023284"/>
    </source>
</evidence>
<dbReference type="Pfam" id="PF13462">
    <property type="entry name" value="Thioredoxin_4"/>
    <property type="match status" value="1"/>
</dbReference>
<organism evidence="8 9">
    <name type="scientific">Cronobacter dublinensis</name>
    <dbReference type="NCBI Taxonomy" id="413497"/>
    <lineage>
        <taxon>Bacteria</taxon>
        <taxon>Pseudomonadati</taxon>
        <taxon>Pseudomonadota</taxon>
        <taxon>Gammaproteobacteria</taxon>
        <taxon>Enterobacterales</taxon>
        <taxon>Enterobacteriaceae</taxon>
        <taxon>Cronobacter</taxon>
    </lineage>
</organism>
<keyword evidence="2 6" id="KW-0732">Signal</keyword>
<feature type="chain" id="PRO_5040260867" evidence="6">
    <location>
        <begin position="23"/>
        <end position="261"/>
    </location>
</feature>
<dbReference type="Gene3D" id="3.40.30.10">
    <property type="entry name" value="Glutaredoxin"/>
    <property type="match status" value="1"/>
</dbReference>
<evidence type="ECO:0000313" key="9">
    <source>
        <dbReference type="Proteomes" id="UP000778262"/>
    </source>
</evidence>
<gene>
    <name evidence="8" type="ORF">EHJ13_21285</name>
</gene>
<dbReference type="PANTHER" id="PTHR13887:SF14">
    <property type="entry name" value="DISULFIDE BOND FORMATION PROTEIN D"/>
    <property type="match status" value="1"/>
</dbReference>
<comment type="similarity">
    <text evidence="1">Belongs to the thioredoxin family. DsbA subfamily.</text>
</comment>
<feature type="signal peptide" evidence="6">
    <location>
        <begin position="1"/>
        <end position="22"/>
    </location>
</feature>
<dbReference type="InterPro" id="IPR041205">
    <property type="entry name" value="ScsC_N"/>
</dbReference>
<dbReference type="InterPro" id="IPR036249">
    <property type="entry name" value="Thioredoxin-like_sf"/>
</dbReference>
<evidence type="ECO:0000256" key="1">
    <source>
        <dbReference type="ARBA" id="ARBA00005791"/>
    </source>
</evidence>
<dbReference type="AlphaFoldDB" id="A0A9Q4TB30"/>
<accession>A0A9Q4TB30</accession>
<dbReference type="CDD" id="cd03023">
    <property type="entry name" value="DsbA_Com1_like"/>
    <property type="match status" value="1"/>
</dbReference>
<evidence type="ECO:0000256" key="2">
    <source>
        <dbReference type="ARBA" id="ARBA00022729"/>
    </source>
</evidence>
<dbReference type="GO" id="GO:0016491">
    <property type="term" value="F:oxidoreductase activity"/>
    <property type="evidence" value="ECO:0007669"/>
    <property type="project" value="UniProtKB-KW"/>
</dbReference>